<keyword evidence="2 3" id="KW-0802">TPR repeat</keyword>
<keyword evidence="6" id="KW-1185">Reference proteome</keyword>
<dbReference type="OrthoDB" id="8929480at2"/>
<evidence type="ECO:0000313" key="5">
    <source>
        <dbReference type="EMBL" id="TVV73005.1"/>
    </source>
</evidence>
<name>A0A558R0S6_9SPHN</name>
<dbReference type="InterPro" id="IPR013105">
    <property type="entry name" value="TPR_2"/>
</dbReference>
<feature type="signal peptide" evidence="4">
    <location>
        <begin position="1"/>
        <end position="21"/>
    </location>
</feature>
<feature type="repeat" description="TPR" evidence="3">
    <location>
        <begin position="106"/>
        <end position="139"/>
    </location>
</feature>
<dbReference type="Proteomes" id="UP000318681">
    <property type="component" value="Unassembled WGS sequence"/>
</dbReference>
<dbReference type="AlphaFoldDB" id="A0A558R0S6"/>
<dbReference type="Gene3D" id="1.25.40.10">
    <property type="entry name" value="Tetratricopeptide repeat domain"/>
    <property type="match status" value="1"/>
</dbReference>
<proteinExistence type="predicted"/>
<organism evidence="5 6">
    <name type="scientific">Alterirhizorhabdus solaris</name>
    <dbReference type="NCBI Taxonomy" id="2529389"/>
    <lineage>
        <taxon>Bacteria</taxon>
        <taxon>Pseudomonadati</taxon>
        <taxon>Pseudomonadota</taxon>
        <taxon>Alphaproteobacteria</taxon>
        <taxon>Sphingomonadales</taxon>
        <taxon>Rhizorhabdaceae</taxon>
        <taxon>Alterirhizorhabdus</taxon>
    </lineage>
</organism>
<accession>A0A558R0S6</accession>
<feature type="chain" id="PRO_5022076993" evidence="4">
    <location>
        <begin position="22"/>
        <end position="237"/>
    </location>
</feature>
<dbReference type="PANTHER" id="PTHR12558">
    <property type="entry name" value="CELL DIVISION CYCLE 16,23,27"/>
    <property type="match status" value="1"/>
</dbReference>
<protein>
    <submittedName>
        <fullName evidence="5">Tetratricopeptide repeat protein</fullName>
    </submittedName>
</protein>
<dbReference type="SMART" id="SM00028">
    <property type="entry name" value="TPR"/>
    <property type="match status" value="3"/>
</dbReference>
<dbReference type="Pfam" id="PF13432">
    <property type="entry name" value="TPR_16"/>
    <property type="match status" value="1"/>
</dbReference>
<dbReference type="Pfam" id="PF07719">
    <property type="entry name" value="TPR_2"/>
    <property type="match status" value="1"/>
</dbReference>
<reference evidence="5 6" key="1">
    <citation type="submission" date="2019-07" db="EMBL/GenBank/DDBJ databases">
        <title>Sphingomonas solaris sp. nov., isolated from a solar panel from Boston, Massachusetts.</title>
        <authorList>
            <person name="Tanner K."/>
            <person name="Pascual J."/>
            <person name="Mancuso C."/>
            <person name="Pereto J."/>
            <person name="Khalil A."/>
            <person name="Vilanova C."/>
        </authorList>
    </citation>
    <scope>NUCLEOTIDE SEQUENCE [LARGE SCALE GENOMIC DNA]</scope>
    <source>
        <strain evidence="5 6">R4DWN</strain>
    </source>
</reference>
<keyword evidence="1" id="KW-0677">Repeat</keyword>
<keyword evidence="4" id="KW-0732">Signal</keyword>
<dbReference type="PROSITE" id="PS50005">
    <property type="entry name" value="TPR"/>
    <property type="match status" value="2"/>
</dbReference>
<dbReference type="PANTHER" id="PTHR12558:SF13">
    <property type="entry name" value="CELL DIVISION CYCLE PROTEIN 27 HOMOLOG"/>
    <property type="match status" value="1"/>
</dbReference>
<feature type="repeat" description="TPR" evidence="3">
    <location>
        <begin position="183"/>
        <end position="216"/>
    </location>
</feature>
<evidence type="ECO:0000256" key="1">
    <source>
        <dbReference type="ARBA" id="ARBA00022737"/>
    </source>
</evidence>
<dbReference type="InterPro" id="IPR019734">
    <property type="entry name" value="TPR_rpt"/>
</dbReference>
<evidence type="ECO:0000256" key="3">
    <source>
        <dbReference type="PROSITE-ProRule" id="PRU00339"/>
    </source>
</evidence>
<evidence type="ECO:0000256" key="4">
    <source>
        <dbReference type="SAM" id="SignalP"/>
    </source>
</evidence>
<dbReference type="PROSITE" id="PS50293">
    <property type="entry name" value="TPR_REGION"/>
    <property type="match status" value="1"/>
</dbReference>
<dbReference type="EMBL" id="VNIM01000053">
    <property type="protein sequence ID" value="TVV73005.1"/>
    <property type="molecule type" value="Genomic_DNA"/>
</dbReference>
<dbReference type="SUPFAM" id="SSF48452">
    <property type="entry name" value="TPR-like"/>
    <property type="match status" value="1"/>
</dbReference>
<dbReference type="RefSeq" id="WP_145152653.1">
    <property type="nucleotide sequence ID" value="NZ_VNIM01000053.1"/>
</dbReference>
<comment type="caution">
    <text evidence="5">The sequence shown here is derived from an EMBL/GenBank/DDBJ whole genome shotgun (WGS) entry which is preliminary data.</text>
</comment>
<gene>
    <name evidence="5" type="ORF">FOY91_13135</name>
</gene>
<sequence length="237" mass="26493">MKPFALALFALVTLAPPPVWAKPPATEAPRRDPDEARLQEALVLIASGRVTEAMPLLDRIVTAKTKEYAGEKRRIYCARSMAETLAYMTMAAAAREDAVAMPPVLADAIFYKGFVLVDLHRDDEAEAAFRRAITLSPSHARYLAELGELYKRRRDWPTALATFQRADEAAALSPDDHRVFEQTRAWRGIGFVMIEQGRLEEAQGWFEKSLALDPNDAKARAEIDYIRQQRAKAAPPA</sequence>
<evidence type="ECO:0000256" key="2">
    <source>
        <dbReference type="ARBA" id="ARBA00022803"/>
    </source>
</evidence>
<dbReference type="InterPro" id="IPR011990">
    <property type="entry name" value="TPR-like_helical_dom_sf"/>
</dbReference>
<evidence type="ECO:0000313" key="6">
    <source>
        <dbReference type="Proteomes" id="UP000318681"/>
    </source>
</evidence>